<dbReference type="AlphaFoldDB" id="A0A9D8KG46"/>
<dbReference type="Proteomes" id="UP000809273">
    <property type="component" value="Unassembled WGS sequence"/>
</dbReference>
<evidence type="ECO:0000313" key="2">
    <source>
        <dbReference type="EMBL" id="MBN1573863.1"/>
    </source>
</evidence>
<dbReference type="EMBL" id="JAFGIX010000057">
    <property type="protein sequence ID" value="MBN1573863.1"/>
    <property type="molecule type" value="Genomic_DNA"/>
</dbReference>
<evidence type="ECO:0000259" key="1">
    <source>
        <dbReference type="Pfam" id="PF12697"/>
    </source>
</evidence>
<dbReference type="Pfam" id="PF12697">
    <property type="entry name" value="Abhydrolase_6"/>
    <property type="match status" value="1"/>
</dbReference>
<dbReference type="InterPro" id="IPR050228">
    <property type="entry name" value="Carboxylesterase_BioH"/>
</dbReference>
<sequence>MKEMMPKKKVFETPILFVHGAWHGDWCWQNFMEYFSKAGFSCYALELPGHGERREEAGLKGKTMMDYVREIEATKGKIGNPIIVGHSMGGFATMKYLERNKAPAAVLVAPATFRRLPTITMIKMIFQYPIEMIRLTLLMPVKVKSEKMYRHLFLYNAPKKVSEEGFKKSGPESSLALLGLTVPLVWLRPKRVSSPVLLLASGHDYFFPPRNERRTARAYKADFKLYKDIGHNLMTENGWEDVAGDILEWLKKKVK</sequence>
<reference evidence="2" key="1">
    <citation type="journal article" date="2021" name="Environ. Microbiol.">
        <title>Genomic characterization of three novel Desulfobacterota classes expand the metabolic and phylogenetic diversity of the phylum.</title>
        <authorList>
            <person name="Murphy C.L."/>
            <person name="Biggerstaff J."/>
            <person name="Eichhorn A."/>
            <person name="Ewing E."/>
            <person name="Shahan R."/>
            <person name="Soriano D."/>
            <person name="Stewart S."/>
            <person name="VanMol K."/>
            <person name="Walker R."/>
            <person name="Walters P."/>
            <person name="Elshahed M.S."/>
            <person name="Youssef N.H."/>
        </authorList>
    </citation>
    <scope>NUCLEOTIDE SEQUENCE</scope>
    <source>
        <strain evidence="2">Zod_Metabat.24</strain>
    </source>
</reference>
<dbReference type="SUPFAM" id="SSF53474">
    <property type="entry name" value="alpha/beta-Hydrolases"/>
    <property type="match status" value="1"/>
</dbReference>
<dbReference type="InterPro" id="IPR000073">
    <property type="entry name" value="AB_hydrolase_1"/>
</dbReference>
<dbReference type="GO" id="GO:0016787">
    <property type="term" value="F:hydrolase activity"/>
    <property type="evidence" value="ECO:0007669"/>
    <property type="project" value="UniProtKB-KW"/>
</dbReference>
<reference evidence="2" key="2">
    <citation type="submission" date="2021-01" db="EMBL/GenBank/DDBJ databases">
        <authorList>
            <person name="Hahn C.R."/>
            <person name="Youssef N.H."/>
            <person name="Elshahed M."/>
        </authorList>
    </citation>
    <scope>NUCLEOTIDE SEQUENCE</scope>
    <source>
        <strain evidence="2">Zod_Metabat.24</strain>
    </source>
</reference>
<comment type="caution">
    <text evidence="2">The sequence shown here is derived from an EMBL/GenBank/DDBJ whole genome shotgun (WGS) entry which is preliminary data.</text>
</comment>
<organism evidence="2 3">
    <name type="scientific">Candidatus Zymogenus saltonus</name>
    <dbReference type="NCBI Taxonomy" id="2844893"/>
    <lineage>
        <taxon>Bacteria</taxon>
        <taxon>Deltaproteobacteria</taxon>
        <taxon>Candidatus Zymogenia</taxon>
        <taxon>Candidatus Zymogeniales</taxon>
        <taxon>Candidatus Zymogenaceae</taxon>
        <taxon>Candidatus Zymogenus</taxon>
    </lineage>
</organism>
<accession>A0A9D8KG46</accession>
<keyword evidence="2" id="KW-0378">Hydrolase</keyword>
<gene>
    <name evidence="2" type="ORF">JW984_11760</name>
</gene>
<dbReference type="PANTHER" id="PTHR43194">
    <property type="entry name" value="HYDROLASE ALPHA/BETA FOLD FAMILY"/>
    <property type="match status" value="1"/>
</dbReference>
<dbReference type="Gene3D" id="3.40.50.1820">
    <property type="entry name" value="alpha/beta hydrolase"/>
    <property type="match status" value="1"/>
</dbReference>
<protein>
    <submittedName>
        <fullName evidence="2">Alpha/beta hydrolase</fullName>
    </submittedName>
</protein>
<feature type="domain" description="AB hydrolase-1" evidence="1">
    <location>
        <begin position="15"/>
        <end position="243"/>
    </location>
</feature>
<dbReference type="PANTHER" id="PTHR43194:SF2">
    <property type="entry name" value="PEROXISOMAL MEMBRANE PROTEIN LPX1"/>
    <property type="match status" value="1"/>
</dbReference>
<evidence type="ECO:0000313" key="3">
    <source>
        <dbReference type="Proteomes" id="UP000809273"/>
    </source>
</evidence>
<name>A0A9D8KG46_9DELT</name>
<dbReference type="InterPro" id="IPR029058">
    <property type="entry name" value="AB_hydrolase_fold"/>
</dbReference>
<proteinExistence type="predicted"/>